<keyword evidence="1" id="KW-0472">Membrane</keyword>
<dbReference type="InterPro" id="IPR058620">
    <property type="entry name" value="YtrI_C"/>
</dbReference>
<evidence type="ECO:0000313" key="4">
    <source>
        <dbReference type="Proteomes" id="UP000031967"/>
    </source>
</evidence>
<dbReference type="RefSeq" id="WP_041044691.1">
    <property type="nucleotide sequence ID" value="NZ_JXAK01000001.1"/>
</dbReference>
<evidence type="ECO:0000259" key="2">
    <source>
        <dbReference type="Pfam" id="PF26347"/>
    </source>
</evidence>
<dbReference type="Pfam" id="PF26347">
    <property type="entry name" value="YtrI_sporulation"/>
    <property type="match status" value="1"/>
</dbReference>
<keyword evidence="1" id="KW-1133">Transmembrane helix</keyword>
<organism evidence="3 4">
    <name type="scientific">Gordoniibacillus kamchatkensis</name>
    <dbReference type="NCBI Taxonomy" id="1590651"/>
    <lineage>
        <taxon>Bacteria</taxon>
        <taxon>Bacillati</taxon>
        <taxon>Bacillota</taxon>
        <taxon>Bacilli</taxon>
        <taxon>Bacillales</taxon>
        <taxon>Paenibacillaceae</taxon>
        <taxon>Gordoniibacillus</taxon>
    </lineage>
</organism>
<evidence type="ECO:0000313" key="3">
    <source>
        <dbReference type="EMBL" id="KIL42373.1"/>
    </source>
</evidence>
<proteinExistence type="predicted"/>
<dbReference type="EMBL" id="JXAK01000001">
    <property type="protein sequence ID" value="KIL42373.1"/>
    <property type="molecule type" value="Genomic_DNA"/>
</dbReference>
<feature type="domain" description="Sporulation membrane protein YtrI C-terminal" evidence="2">
    <location>
        <begin position="75"/>
        <end position="160"/>
    </location>
</feature>
<reference evidence="3 4" key="1">
    <citation type="submission" date="2014-12" db="EMBL/GenBank/DDBJ databases">
        <title>Draft genome sequence of Paenibacillus kamchatkensis strain B-2647.</title>
        <authorList>
            <person name="Karlyshev A.V."/>
            <person name="Kudryashova E.B."/>
        </authorList>
    </citation>
    <scope>NUCLEOTIDE SEQUENCE [LARGE SCALE GENOMIC DNA]</scope>
    <source>
        <strain evidence="3 4">VKM B-2647</strain>
    </source>
</reference>
<keyword evidence="4" id="KW-1185">Reference proteome</keyword>
<accession>A0ABR5AMX3</accession>
<gene>
    <name evidence="3" type="ORF">SD70_00015</name>
</gene>
<dbReference type="Proteomes" id="UP000031967">
    <property type="component" value="Unassembled WGS sequence"/>
</dbReference>
<sequence>MRVPVLEKYARFYQAVGIFIAGGIVGAAIYMGIHQHLFNTLWLENYAYKEKIKDLEEDMRTLRKLRDSQGIVAKVNVHVDAGEGRQPLDTVTQKELEAKIRADLKFLIGKKSEDIQDNPDVYKKLLASKMYFGVQGKDYRVDVQALFISGTQLTYWVTAKDTARAPTLSGSDQRQR</sequence>
<evidence type="ECO:0000256" key="1">
    <source>
        <dbReference type="SAM" id="Phobius"/>
    </source>
</evidence>
<feature type="transmembrane region" description="Helical" evidence="1">
    <location>
        <begin position="12"/>
        <end position="33"/>
    </location>
</feature>
<keyword evidence="1" id="KW-0812">Transmembrane</keyword>
<protein>
    <recommendedName>
        <fullName evidence="2">Sporulation membrane protein YtrI C-terminal domain-containing protein</fullName>
    </recommendedName>
</protein>
<comment type="caution">
    <text evidence="3">The sequence shown here is derived from an EMBL/GenBank/DDBJ whole genome shotgun (WGS) entry which is preliminary data.</text>
</comment>
<name>A0ABR5AMX3_9BACL</name>